<dbReference type="InterPro" id="IPR037923">
    <property type="entry name" value="HTH-like"/>
</dbReference>
<keyword evidence="2" id="KW-0238">DNA-binding</keyword>
<dbReference type="PANTHER" id="PTHR43280:SF32">
    <property type="entry name" value="TRANSCRIPTIONAL REGULATORY PROTEIN"/>
    <property type="match status" value="1"/>
</dbReference>
<dbReference type="SUPFAM" id="SSF46689">
    <property type="entry name" value="Homeodomain-like"/>
    <property type="match status" value="1"/>
</dbReference>
<dbReference type="InterPro" id="IPR009057">
    <property type="entry name" value="Homeodomain-like_sf"/>
</dbReference>
<dbReference type="InterPro" id="IPR047264">
    <property type="entry name" value="Cupin_HpaA-like_N"/>
</dbReference>
<evidence type="ECO:0000256" key="3">
    <source>
        <dbReference type="ARBA" id="ARBA00023163"/>
    </source>
</evidence>
<dbReference type="OrthoDB" id="9814125at2"/>
<dbReference type="GO" id="GO:0003700">
    <property type="term" value="F:DNA-binding transcription factor activity"/>
    <property type="evidence" value="ECO:0007669"/>
    <property type="project" value="InterPro"/>
</dbReference>
<organism evidence="5 6">
    <name type="scientific">Rhizobium subbaraonis</name>
    <dbReference type="NCBI Taxonomy" id="908946"/>
    <lineage>
        <taxon>Bacteria</taxon>
        <taxon>Pseudomonadati</taxon>
        <taxon>Pseudomonadota</taxon>
        <taxon>Alphaproteobacteria</taxon>
        <taxon>Hyphomicrobiales</taxon>
        <taxon>Rhizobiaceae</taxon>
        <taxon>Rhizobium/Agrobacterium group</taxon>
        <taxon>Rhizobium</taxon>
    </lineage>
</organism>
<feature type="domain" description="HTH araC/xylS-type" evidence="4">
    <location>
        <begin position="195"/>
        <end position="293"/>
    </location>
</feature>
<dbReference type="RefSeq" id="WP_097136680.1">
    <property type="nucleotide sequence ID" value="NZ_OBQD01000002.1"/>
</dbReference>
<dbReference type="PROSITE" id="PS01124">
    <property type="entry name" value="HTH_ARAC_FAMILY_2"/>
    <property type="match status" value="1"/>
</dbReference>
<dbReference type="Gene3D" id="2.60.120.10">
    <property type="entry name" value="Jelly Rolls"/>
    <property type="match status" value="1"/>
</dbReference>
<dbReference type="Pfam" id="PF12833">
    <property type="entry name" value="HTH_18"/>
    <property type="match status" value="1"/>
</dbReference>
<keyword evidence="1" id="KW-0805">Transcription regulation</keyword>
<gene>
    <name evidence="5" type="ORF">SAMN05892877_102414</name>
</gene>
<dbReference type="InterPro" id="IPR018060">
    <property type="entry name" value="HTH_AraC"/>
</dbReference>
<evidence type="ECO:0000256" key="2">
    <source>
        <dbReference type="ARBA" id="ARBA00023125"/>
    </source>
</evidence>
<sequence length="299" mass="32939">MANVAGGGIPHYYLYGDQGADVELDFLHIEPLRDRSGPNDWRIRPHSHPDHMQVLFVRGGGGTIRMEEQILPIPVPGVLVVPAGIVHQIDFDPGTDGFVVTAALGCLKAAAAGDARLTEAAARPAVYPLTGTGVSIPAVNDTFEWLHREFIWSAPGRRTAIVAQYMRILVVVLRLYVTTGDPGVAAPDRDYDLLVRYRALLEEHFRNERSLAFYAGDLAVTQARLNAACKARAGKTASDLLYERIVIEAKRYLVYTESSVAQVAHLSGFEDPAYFNRFFTQRVGLSPGAFRKQKLHQEA</sequence>
<dbReference type="PANTHER" id="PTHR43280">
    <property type="entry name" value="ARAC-FAMILY TRANSCRIPTIONAL REGULATOR"/>
    <property type="match status" value="1"/>
</dbReference>
<name>A0A285U7J2_9HYPH</name>
<dbReference type="SUPFAM" id="SSF51215">
    <property type="entry name" value="Regulatory protein AraC"/>
    <property type="match status" value="1"/>
</dbReference>
<dbReference type="CDD" id="cd06999">
    <property type="entry name" value="cupin_HpaA-like_N"/>
    <property type="match status" value="1"/>
</dbReference>
<evidence type="ECO:0000313" key="6">
    <source>
        <dbReference type="Proteomes" id="UP000219167"/>
    </source>
</evidence>
<dbReference type="EMBL" id="OBQD01000002">
    <property type="protein sequence ID" value="SOC36251.1"/>
    <property type="molecule type" value="Genomic_DNA"/>
</dbReference>
<dbReference type="AlphaFoldDB" id="A0A285U7J2"/>
<keyword evidence="3" id="KW-0804">Transcription</keyword>
<evidence type="ECO:0000256" key="1">
    <source>
        <dbReference type="ARBA" id="ARBA00023015"/>
    </source>
</evidence>
<keyword evidence="6" id="KW-1185">Reference proteome</keyword>
<dbReference type="Proteomes" id="UP000219167">
    <property type="component" value="Unassembled WGS sequence"/>
</dbReference>
<accession>A0A285U7J2</accession>
<dbReference type="Gene3D" id="1.10.10.60">
    <property type="entry name" value="Homeodomain-like"/>
    <property type="match status" value="1"/>
</dbReference>
<dbReference type="SMART" id="SM00342">
    <property type="entry name" value="HTH_ARAC"/>
    <property type="match status" value="1"/>
</dbReference>
<reference evidence="5 6" key="1">
    <citation type="submission" date="2017-08" db="EMBL/GenBank/DDBJ databases">
        <authorList>
            <person name="de Groot N.N."/>
        </authorList>
    </citation>
    <scope>NUCLEOTIDE SEQUENCE [LARGE SCALE GENOMIC DNA]</scope>
    <source>
        <strain evidence="5 6">JC85</strain>
    </source>
</reference>
<evidence type="ECO:0000313" key="5">
    <source>
        <dbReference type="EMBL" id="SOC36251.1"/>
    </source>
</evidence>
<evidence type="ECO:0000259" key="4">
    <source>
        <dbReference type="PROSITE" id="PS01124"/>
    </source>
</evidence>
<dbReference type="InterPro" id="IPR014710">
    <property type="entry name" value="RmlC-like_jellyroll"/>
</dbReference>
<protein>
    <submittedName>
        <fullName evidence="5">AraC family transcriptional regulator</fullName>
    </submittedName>
</protein>
<proteinExistence type="predicted"/>
<dbReference type="GO" id="GO:0043565">
    <property type="term" value="F:sequence-specific DNA binding"/>
    <property type="evidence" value="ECO:0007669"/>
    <property type="project" value="InterPro"/>
</dbReference>